<evidence type="ECO:0000256" key="5">
    <source>
        <dbReference type="ARBA" id="ARBA00022519"/>
    </source>
</evidence>
<reference evidence="12" key="1">
    <citation type="journal article" date="2019" name="Int. J. Syst. Evol. Microbiol.">
        <title>The Global Catalogue of Microorganisms (GCM) 10K type strain sequencing project: providing services to taxonomists for standard genome sequencing and annotation.</title>
        <authorList>
            <consortium name="The Broad Institute Genomics Platform"/>
            <consortium name="The Broad Institute Genome Sequencing Center for Infectious Disease"/>
            <person name="Wu L."/>
            <person name="Ma J."/>
        </authorList>
    </citation>
    <scope>NUCLEOTIDE SEQUENCE [LARGE SCALE GENOMIC DNA]</scope>
    <source>
        <strain evidence="12">NBRC 3267</strain>
    </source>
</reference>
<evidence type="ECO:0000313" key="12">
    <source>
        <dbReference type="Proteomes" id="UP001156614"/>
    </source>
</evidence>
<dbReference type="PROSITE" id="PS50928">
    <property type="entry name" value="ABC_TM1"/>
    <property type="match status" value="1"/>
</dbReference>
<feature type="transmembrane region" description="Helical" evidence="9">
    <location>
        <begin position="60"/>
        <end position="80"/>
    </location>
</feature>
<keyword evidence="8 9" id="KW-0472">Membrane</keyword>
<evidence type="ECO:0000259" key="10">
    <source>
        <dbReference type="PROSITE" id="PS50928"/>
    </source>
</evidence>
<keyword evidence="3 9" id="KW-0813">Transport</keyword>
<dbReference type="InterPro" id="IPR051613">
    <property type="entry name" value="ABC_transp_permease_HisMQ"/>
</dbReference>
<dbReference type="GO" id="GO:0043190">
    <property type="term" value="C:ATP-binding cassette (ABC) transporter complex"/>
    <property type="evidence" value="ECO:0007669"/>
    <property type="project" value="InterPro"/>
</dbReference>
<evidence type="ECO:0000256" key="3">
    <source>
        <dbReference type="ARBA" id="ARBA00022448"/>
    </source>
</evidence>
<evidence type="ECO:0000256" key="1">
    <source>
        <dbReference type="ARBA" id="ARBA00004429"/>
    </source>
</evidence>
<keyword evidence="5" id="KW-0997">Cell inner membrane</keyword>
<dbReference type="InterPro" id="IPR010065">
    <property type="entry name" value="AA_ABC_transptr_permease_3TM"/>
</dbReference>
<feature type="transmembrane region" description="Helical" evidence="9">
    <location>
        <begin position="20"/>
        <end position="48"/>
    </location>
</feature>
<sequence length="237" mass="25341">MNTQSLALVGFGPDGWGKLLLLAAGLTLAAAVCSFALGSLLGTVGAALKLAPNHALRWIGTFYTTLFRGIPEILVVYLFYFGGSLALTHLMHLAGFPGFFSLPSFVIGVVAIALVSGAYQTEAFRSAYCRLERGQIEAGKACGMSSTVLLRRIIAPQTLRFALPALGNIWQSVLKETALLSIIGLVELLRQSTIASGATRQPLLFYGVAALVYLIMGQTTALGIRAVEKRFSRCWGR</sequence>
<dbReference type="GO" id="GO:0022857">
    <property type="term" value="F:transmembrane transporter activity"/>
    <property type="evidence" value="ECO:0007669"/>
    <property type="project" value="InterPro"/>
</dbReference>
<dbReference type="EMBL" id="BSNU01000001">
    <property type="protein sequence ID" value="GLQ61987.1"/>
    <property type="molecule type" value="Genomic_DNA"/>
</dbReference>
<dbReference type="Pfam" id="PF00528">
    <property type="entry name" value="BPD_transp_1"/>
    <property type="match status" value="1"/>
</dbReference>
<comment type="caution">
    <text evidence="11">The sequence shown here is derived from an EMBL/GenBank/DDBJ whole genome shotgun (WGS) entry which is preliminary data.</text>
</comment>
<keyword evidence="7 9" id="KW-1133">Transmembrane helix</keyword>
<dbReference type="Gene3D" id="1.10.3720.10">
    <property type="entry name" value="MetI-like"/>
    <property type="match status" value="1"/>
</dbReference>
<feature type="transmembrane region" description="Helical" evidence="9">
    <location>
        <begin position="100"/>
        <end position="119"/>
    </location>
</feature>
<gene>
    <name evidence="11" type="primary">nocQ</name>
    <name evidence="11" type="ORF">GCM10007867_08320</name>
</gene>
<dbReference type="Proteomes" id="UP001156614">
    <property type="component" value="Unassembled WGS sequence"/>
</dbReference>
<comment type="similarity">
    <text evidence="2">Belongs to the binding-protein-dependent transport system permease family. HisMQ subfamily.</text>
</comment>
<dbReference type="RefSeq" id="WP_099212788.1">
    <property type="nucleotide sequence ID" value="NZ_BEWM01000004.1"/>
</dbReference>
<dbReference type="PANTHER" id="PTHR30133">
    <property type="entry name" value="CATIONIC AMINO ACID TRANSPORTER, MEMBRANE COMPONENT"/>
    <property type="match status" value="1"/>
</dbReference>
<evidence type="ECO:0000256" key="4">
    <source>
        <dbReference type="ARBA" id="ARBA00022475"/>
    </source>
</evidence>
<protein>
    <submittedName>
        <fullName evidence="11">Nopaline transport system permease protein NocQ</fullName>
    </submittedName>
</protein>
<dbReference type="PANTHER" id="PTHR30133:SF2">
    <property type="entry name" value="ARGININE ABC TRANSPORTER PERMEASE PROTEIN ARTQ"/>
    <property type="match status" value="1"/>
</dbReference>
<keyword evidence="12" id="KW-1185">Reference proteome</keyword>
<dbReference type="CDD" id="cd06261">
    <property type="entry name" value="TM_PBP2"/>
    <property type="match status" value="1"/>
</dbReference>
<accession>A0AAV5NC33</accession>
<dbReference type="InterPro" id="IPR035906">
    <property type="entry name" value="MetI-like_sf"/>
</dbReference>
<dbReference type="NCBIfam" id="TIGR01726">
    <property type="entry name" value="HEQRo_perm_3TM"/>
    <property type="match status" value="1"/>
</dbReference>
<feature type="transmembrane region" description="Helical" evidence="9">
    <location>
        <begin position="203"/>
        <end position="227"/>
    </location>
</feature>
<feature type="domain" description="ABC transmembrane type-1" evidence="10">
    <location>
        <begin position="20"/>
        <end position="217"/>
    </location>
</feature>
<evidence type="ECO:0000256" key="7">
    <source>
        <dbReference type="ARBA" id="ARBA00022989"/>
    </source>
</evidence>
<comment type="subcellular location">
    <subcellularLocation>
        <location evidence="1">Cell inner membrane</location>
        <topology evidence="1">Multi-pass membrane protein</topology>
    </subcellularLocation>
    <subcellularLocation>
        <location evidence="9">Cell membrane</location>
        <topology evidence="9">Multi-pass membrane protein</topology>
    </subcellularLocation>
</comment>
<keyword evidence="4" id="KW-1003">Cell membrane</keyword>
<name>A0AAV5NC33_9PROT</name>
<dbReference type="InterPro" id="IPR000515">
    <property type="entry name" value="MetI-like"/>
</dbReference>
<dbReference type="AlphaFoldDB" id="A0AAV5NC33"/>
<keyword evidence="6 9" id="KW-0812">Transmembrane</keyword>
<evidence type="ECO:0000313" key="11">
    <source>
        <dbReference type="EMBL" id="GLQ61987.1"/>
    </source>
</evidence>
<evidence type="ECO:0000256" key="2">
    <source>
        <dbReference type="ARBA" id="ARBA00010072"/>
    </source>
</evidence>
<proteinExistence type="inferred from homology"/>
<evidence type="ECO:0000256" key="6">
    <source>
        <dbReference type="ARBA" id="ARBA00022692"/>
    </source>
</evidence>
<dbReference type="SUPFAM" id="SSF161098">
    <property type="entry name" value="MetI-like"/>
    <property type="match status" value="1"/>
</dbReference>
<organism evidence="11 12">
    <name type="scientific">Gluconobacter cerinus</name>
    <dbReference type="NCBI Taxonomy" id="38307"/>
    <lineage>
        <taxon>Bacteria</taxon>
        <taxon>Pseudomonadati</taxon>
        <taxon>Pseudomonadota</taxon>
        <taxon>Alphaproteobacteria</taxon>
        <taxon>Acetobacterales</taxon>
        <taxon>Acetobacteraceae</taxon>
        <taxon>Gluconobacter</taxon>
    </lineage>
</organism>
<evidence type="ECO:0000256" key="9">
    <source>
        <dbReference type="RuleBase" id="RU363032"/>
    </source>
</evidence>
<evidence type="ECO:0000256" key="8">
    <source>
        <dbReference type="ARBA" id="ARBA00023136"/>
    </source>
</evidence>